<feature type="domain" description="4'-phosphopantetheinyl transferase" evidence="9">
    <location>
        <begin position="4"/>
        <end position="112"/>
    </location>
</feature>
<dbReference type="InterPro" id="IPR037143">
    <property type="entry name" value="4-PPantetheinyl_Trfase_dom_sf"/>
</dbReference>
<evidence type="ECO:0000256" key="2">
    <source>
        <dbReference type="ARBA" id="ARBA00022679"/>
    </source>
</evidence>
<comment type="catalytic activity">
    <reaction evidence="8">
        <text>apo-[ACP] + CoA = holo-[ACP] + adenosine 3',5'-bisphosphate + H(+)</text>
        <dbReference type="Rhea" id="RHEA:12068"/>
        <dbReference type="Rhea" id="RHEA-COMP:9685"/>
        <dbReference type="Rhea" id="RHEA-COMP:9690"/>
        <dbReference type="ChEBI" id="CHEBI:15378"/>
        <dbReference type="ChEBI" id="CHEBI:29999"/>
        <dbReference type="ChEBI" id="CHEBI:57287"/>
        <dbReference type="ChEBI" id="CHEBI:58343"/>
        <dbReference type="ChEBI" id="CHEBI:64479"/>
        <dbReference type="EC" id="2.7.8.7"/>
    </reaction>
</comment>
<evidence type="ECO:0000313" key="10">
    <source>
        <dbReference type="EMBL" id="MBX7490161.1"/>
    </source>
</evidence>
<evidence type="ECO:0000256" key="5">
    <source>
        <dbReference type="ARBA" id="ARBA00022842"/>
    </source>
</evidence>
<evidence type="ECO:0000256" key="7">
    <source>
        <dbReference type="ARBA" id="ARBA00023160"/>
    </source>
</evidence>
<feature type="binding site" evidence="8">
    <location>
        <position position="52"/>
    </location>
    <ligand>
        <name>Mg(2+)</name>
        <dbReference type="ChEBI" id="CHEBI:18420"/>
    </ligand>
</feature>
<comment type="caution">
    <text evidence="10">The sequence shown here is derived from an EMBL/GenBank/DDBJ whole genome shotgun (WGS) entry which is preliminary data.</text>
</comment>
<evidence type="ECO:0000256" key="3">
    <source>
        <dbReference type="ARBA" id="ARBA00022723"/>
    </source>
</evidence>
<dbReference type="Pfam" id="PF01648">
    <property type="entry name" value="ACPS"/>
    <property type="match status" value="1"/>
</dbReference>
<comment type="subcellular location">
    <subcellularLocation>
        <location evidence="8">Cytoplasm</location>
    </subcellularLocation>
</comment>
<dbReference type="SUPFAM" id="SSF56214">
    <property type="entry name" value="4'-phosphopantetheinyl transferase"/>
    <property type="match status" value="1"/>
</dbReference>
<evidence type="ECO:0000256" key="8">
    <source>
        <dbReference type="HAMAP-Rule" id="MF_00101"/>
    </source>
</evidence>
<comment type="cofactor">
    <cofactor evidence="8">
        <name>Mg(2+)</name>
        <dbReference type="ChEBI" id="CHEBI:18420"/>
    </cofactor>
</comment>
<dbReference type="RefSeq" id="WP_221531411.1">
    <property type="nucleotide sequence ID" value="NZ_JAIGYP010000001.1"/>
</dbReference>
<evidence type="ECO:0000313" key="11">
    <source>
        <dbReference type="Proteomes" id="UP000700059"/>
    </source>
</evidence>
<keyword evidence="7 8" id="KW-0275">Fatty acid biosynthesis</keyword>
<dbReference type="EC" id="2.7.8.7" evidence="8"/>
<dbReference type="HAMAP" id="MF_00101">
    <property type="entry name" value="AcpS"/>
    <property type="match status" value="1"/>
</dbReference>
<keyword evidence="3 8" id="KW-0479">Metal-binding</keyword>
<comment type="similarity">
    <text evidence="8">Belongs to the P-Pant transferase superfamily. AcpS family.</text>
</comment>
<keyword evidence="2 8" id="KW-0808">Transferase</keyword>
<dbReference type="InterPro" id="IPR008278">
    <property type="entry name" value="4-PPantetheinyl_Trfase_dom"/>
</dbReference>
<name>A0ABS7JLA7_9HELI</name>
<keyword evidence="6 8" id="KW-0443">Lipid metabolism</keyword>
<keyword evidence="8" id="KW-0963">Cytoplasm</keyword>
<dbReference type="InterPro" id="IPR004568">
    <property type="entry name" value="Ppantetheine-prot_Trfase_dom"/>
</dbReference>
<proteinExistence type="inferred from homology"/>
<gene>
    <name evidence="8 10" type="primary">acpS</name>
    <name evidence="10" type="ORF">K4G57_01530</name>
</gene>
<accession>A0ABS7JLA7</accession>
<dbReference type="InterPro" id="IPR002582">
    <property type="entry name" value="ACPS"/>
</dbReference>
<evidence type="ECO:0000256" key="1">
    <source>
        <dbReference type="ARBA" id="ARBA00022516"/>
    </source>
</evidence>
<evidence type="ECO:0000259" key="9">
    <source>
        <dbReference type="Pfam" id="PF01648"/>
    </source>
</evidence>
<dbReference type="NCBIfam" id="TIGR00516">
    <property type="entry name" value="acpS"/>
    <property type="match status" value="1"/>
</dbReference>
<dbReference type="Gene3D" id="3.90.470.20">
    <property type="entry name" value="4'-phosphopantetheinyl transferase domain"/>
    <property type="match status" value="1"/>
</dbReference>
<comment type="function">
    <text evidence="8">Transfers the 4'-phosphopantetheine moiety from coenzyme A to a Ser of acyl-carrier-protein.</text>
</comment>
<evidence type="ECO:0000256" key="4">
    <source>
        <dbReference type="ARBA" id="ARBA00022832"/>
    </source>
</evidence>
<dbReference type="Proteomes" id="UP000700059">
    <property type="component" value="Unassembled WGS sequence"/>
</dbReference>
<evidence type="ECO:0000256" key="6">
    <source>
        <dbReference type="ARBA" id="ARBA00023098"/>
    </source>
</evidence>
<dbReference type="EMBL" id="JAIGYQ010000001">
    <property type="protein sequence ID" value="MBX7490161.1"/>
    <property type="molecule type" value="Genomic_DNA"/>
</dbReference>
<keyword evidence="11" id="KW-1185">Reference proteome</keyword>
<dbReference type="NCBIfam" id="TIGR00556">
    <property type="entry name" value="pantethn_trn"/>
    <property type="match status" value="1"/>
</dbReference>
<keyword evidence="5 8" id="KW-0460">Magnesium</keyword>
<sequence>MLCVGVDIVSIERIEAFAKRFKTRGLRRFLSDSEISLVKTPSNIAGFFAAKEACAKALKCGIGKELGFHDILLSKSTKGAPLLQLTSEKLDYFKVQDLSLSISHDGGFAIAVVAVSLQS</sequence>
<dbReference type="GO" id="GO:0008897">
    <property type="term" value="F:holo-[acyl-carrier-protein] synthase activity"/>
    <property type="evidence" value="ECO:0007669"/>
    <property type="project" value="UniProtKB-EC"/>
</dbReference>
<reference evidence="10 11" key="1">
    <citation type="submission" date="2021-08" db="EMBL/GenBank/DDBJ databases">
        <title>Helicobacter spp. isolated from feces of Anatolian Ground Squirrel (Spermophilus xanthoprymnus) in Turkey.</title>
        <authorList>
            <person name="Aydin F."/>
            <person name="Abay S."/>
            <person name="Kayman T."/>
            <person name="Karakaya E."/>
            <person name="Saticioglu I.B."/>
        </authorList>
    </citation>
    <scope>NUCLEOTIDE SEQUENCE [LARGE SCALE GENOMIC DNA]</scope>
    <source>
        <strain evidence="10 11">Faydin-H70</strain>
    </source>
</reference>
<keyword evidence="1 8" id="KW-0444">Lipid biosynthesis</keyword>
<protein>
    <recommendedName>
        <fullName evidence="8">Holo-[acyl-carrier-protein] synthase</fullName>
        <shortName evidence="8">Holo-ACP synthase</shortName>
        <ecNumber evidence="8">2.7.8.7</ecNumber>
    </recommendedName>
    <alternativeName>
        <fullName evidence="8">4'-phosphopantetheinyl transferase AcpS</fullName>
    </alternativeName>
</protein>
<keyword evidence="4 8" id="KW-0276">Fatty acid metabolism</keyword>
<organism evidence="10 11">
    <name type="scientific">Helicobacter turcicus</name>
    <dbReference type="NCBI Taxonomy" id="2867412"/>
    <lineage>
        <taxon>Bacteria</taxon>
        <taxon>Pseudomonadati</taxon>
        <taxon>Campylobacterota</taxon>
        <taxon>Epsilonproteobacteria</taxon>
        <taxon>Campylobacterales</taxon>
        <taxon>Helicobacteraceae</taxon>
        <taxon>Helicobacter</taxon>
    </lineage>
</organism>
<feature type="binding site" evidence="8">
    <location>
        <position position="7"/>
    </location>
    <ligand>
        <name>Mg(2+)</name>
        <dbReference type="ChEBI" id="CHEBI:18420"/>
    </ligand>
</feature>